<dbReference type="Gene3D" id="1.10.287.370">
    <property type="match status" value="1"/>
</dbReference>
<evidence type="ECO:0000313" key="4">
    <source>
        <dbReference type="EMBL" id="SAM03408.1"/>
    </source>
</evidence>
<dbReference type="CDD" id="cd23164">
    <property type="entry name" value="Prefoldin_1"/>
    <property type="match status" value="1"/>
</dbReference>
<dbReference type="EMBL" id="LT554135">
    <property type="protein sequence ID" value="SAM03408.1"/>
    <property type="molecule type" value="Genomic_DNA"/>
</dbReference>
<organism evidence="4">
    <name type="scientific">Absidia glauca</name>
    <name type="common">Pin mould</name>
    <dbReference type="NCBI Taxonomy" id="4829"/>
    <lineage>
        <taxon>Eukaryota</taxon>
        <taxon>Fungi</taxon>
        <taxon>Fungi incertae sedis</taxon>
        <taxon>Mucoromycota</taxon>
        <taxon>Mucoromycotina</taxon>
        <taxon>Mucoromycetes</taxon>
        <taxon>Mucorales</taxon>
        <taxon>Cunninghamellaceae</taxon>
        <taxon>Absidia</taxon>
    </lineage>
</organism>
<evidence type="ECO:0000313" key="5">
    <source>
        <dbReference type="Proteomes" id="UP000078561"/>
    </source>
</evidence>
<feature type="coiled-coil region" evidence="3">
    <location>
        <begin position="132"/>
        <end position="216"/>
    </location>
</feature>
<dbReference type="InParanoid" id="A0A168Q2R6"/>
<sequence length="234" mass="27277">MTEEVTISSVAVYSSCQRWYHVKADGKEKEMEKERRRKEKAEGKLAGFKNGISLHFFPDISCDGHRDQAKGIVHFNGATAMESTTGEHWASRRRRHRLRYRRRHRCSRSGVKRKRNDAKGKKLIFIELQAKYISSQQQVNTVKAQIQNKQRERKMAELTRRELDTLESDTKTYKPVGKMFLQSPLSDMKKEYTKGVEKANDQIQQLEKSQKYWERAAAEAQGNLKDILNGPRSM</sequence>
<protein>
    <recommendedName>
        <fullName evidence="6">Prefoldin subunit 1</fullName>
    </recommendedName>
</protein>
<name>A0A168Q2R6_ABSGL</name>
<dbReference type="GO" id="GO:0051082">
    <property type="term" value="F:unfolded protein binding"/>
    <property type="evidence" value="ECO:0007669"/>
    <property type="project" value="InterPro"/>
</dbReference>
<evidence type="ECO:0008006" key="6">
    <source>
        <dbReference type="Google" id="ProtNLM"/>
    </source>
</evidence>
<dbReference type="GO" id="GO:0016272">
    <property type="term" value="C:prefoldin complex"/>
    <property type="evidence" value="ECO:0007669"/>
    <property type="project" value="InterPro"/>
</dbReference>
<dbReference type="GO" id="GO:0044183">
    <property type="term" value="F:protein folding chaperone"/>
    <property type="evidence" value="ECO:0007669"/>
    <property type="project" value="TreeGrafter"/>
</dbReference>
<keyword evidence="2" id="KW-0143">Chaperone</keyword>
<dbReference type="Pfam" id="PF01920">
    <property type="entry name" value="Prefoldin_2"/>
    <property type="match status" value="1"/>
</dbReference>
<dbReference type="AlphaFoldDB" id="A0A168Q2R6"/>
<gene>
    <name evidence="4" type="primary">ABSGL_09237.1 scaffold 10873</name>
</gene>
<dbReference type="STRING" id="4829.A0A168Q2R6"/>
<comment type="similarity">
    <text evidence="1">Belongs to the prefoldin subunit beta family.</text>
</comment>
<dbReference type="PANTHER" id="PTHR20903">
    <property type="entry name" value="PREFOLDIN SUBUNIT 1-RELATED"/>
    <property type="match status" value="1"/>
</dbReference>
<dbReference type="PANTHER" id="PTHR20903:SF0">
    <property type="entry name" value="PREFOLDIN SUBUNIT 1"/>
    <property type="match status" value="1"/>
</dbReference>
<proteinExistence type="inferred from homology"/>
<evidence type="ECO:0000256" key="2">
    <source>
        <dbReference type="ARBA" id="ARBA00023186"/>
    </source>
</evidence>
<dbReference type="Proteomes" id="UP000078561">
    <property type="component" value="Unassembled WGS sequence"/>
</dbReference>
<evidence type="ECO:0000256" key="1">
    <source>
        <dbReference type="ARBA" id="ARBA00008045"/>
    </source>
</evidence>
<feature type="coiled-coil region" evidence="3">
    <location>
        <begin position="24"/>
        <end position="51"/>
    </location>
</feature>
<keyword evidence="5" id="KW-1185">Reference proteome</keyword>
<dbReference type="GO" id="GO:0005737">
    <property type="term" value="C:cytoplasm"/>
    <property type="evidence" value="ECO:0007669"/>
    <property type="project" value="TreeGrafter"/>
</dbReference>
<dbReference type="InterPro" id="IPR009053">
    <property type="entry name" value="Prefoldin"/>
</dbReference>
<evidence type="ECO:0000256" key="3">
    <source>
        <dbReference type="SAM" id="Coils"/>
    </source>
</evidence>
<dbReference type="InterPro" id="IPR002777">
    <property type="entry name" value="PFD_beta-like"/>
</dbReference>
<dbReference type="SUPFAM" id="SSF46579">
    <property type="entry name" value="Prefoldin"/>
    <property type="match status" value="1"/>
</dbReference>
<dbReference type="OrthoDB" id="2015447at2759"/>
<accession>A0A168Q2R6</accession>
<reference evidence="4" key="1">
    <citation type="submission" date="2016-04" db="EMBL/GenBank/DDBJ databases">
        <authorList>
            <person name="Evans L.H."/>
            <person name="Alamgir A."/>
            <person name="Owens N."/>
            <person name="Weber N.D."/>
            <person name="Virtaneva K."/>
            <person name="Barbian K."/>
            <person name="Babar A."/>
            <person name="Rosenke K."/>
        </authorList>
    </citation>
    <scope>NUCLEOTIDE SEQUENCE [LARGE SCALE GENOMIC DNA]</scope>
    <source>
        <strain evidence="4">CBS 101.48</strain>
    </source>
</reference>
<keyword evidence="3" id="KW-0175">Coiled coil</keyword>